<dbReference type="EMBL" id="CABPSK010000001">
    <property type="protein sequence ID" value="VVD93288.1"/>
    <property type="molecule type" value="Genomic_DNA"/>
</dbReference>
<feature type="transmembrane region" description="Helical" evidence="7">
    <location>
        <begin position="278"/>
        <end position="301"/>
    </location>
</feature>
<feature type="transmembrane region" description="Helical" evidence="7">
    <location>
        <begin position="366"/>
        <end position="386"/>
    </location>
</feature>
<feature type="transmembrane region" description="Helical" evidence="7">
    <location>
        <begin position="406"/>
        <end position="426"/>
    </location>
</feature>
<dbReference type="PRINTS" id="PR01036">
    <property type="entry name" value="TCRTETB"/>
</dbReference>
<dbReference type="Proteomes" id="UP000366945">
    <property type="component" value="Unassembled WGS sequence"/>
</dbReference>
<dbReference type="PROSITE" id="PS50850">
    <property type="entry name" value="MFS"/>
    <property type="match status" value="1"/>
</dbReference>
<evidence type="ECO:0000256" key="7">
    <source>
        <dbReference type="SAM" id="Phobius"/>
    </source>
</evidence>
<feature type="transmembrane region" description="Helical" evidence="7">
    <location>
        <begin position="87"/>
        <end position="107"/>
    </location>
</feature>
<dbReference type="InterPro" id="IPR020846">
    <property type="entry name" value="MFS_dom"/>
</dbReference>
<dbReference type="Gene3D" id="1.20.1720.10">
    <property type="entry name" value="Multidrug resistance protein D"/>
    <property type="match status" value="1"/>
</dbReference>
<dbReference type="Gene3D" id="1.20.1250.20">
    <property type="entry name" value="MFS general substrate transporter like domains"/>
    <property type="match status" value="1"/>
</dbReference>
<feature type="transmembrane region" description="Helical" evidence="7">
    <location>
        <begin position="146"/>
        <end position="168"/>
    </location>
</feature>
<dbReference type="AlphaFoldDB" id="A0A5E4U2L2"/>
<accession>A0A5E4U2L2</accession>
<dbReference type="InterPro" id="IPR036259">
    <property type="entry name" value="MFS_trans_sf"/>
</dbReference>
<evidence type="ECO:0000313" key="10">
    <source>
        <dbReference type="Proteomes" id="UP000366945"/>
    </source>
</evidence>
<reference evidence="9 10" key="1">
    <citation type="submission" date="2019-08" db="EMBL/GenBank/DDBJ databases">
        <authorList>
            <person name="Peeters C."/>
        </authorList>
    </citation>
    <scope>NUCLEOTIDE SEQUENCE [LARGE SCALE GENOMIC DNA]</scope>
    <source>
        <strain evidence="9 10">LMG 31114</strain>
    </source>
</reference>
<dbReference type="NCBIfam" id="TIGR00711">
    <property type="entry name" value="efflux_EmrB"/>
    <property type="match status" value="1"/>
</dbReference>
<dbReference type="NCBIfam" id="NF007799">
    <property type="entry name" value="PRK10504.1"/>
    <property type="match status" value="1"/>
</dbReference>
<comment type="subcellular location">
    <subcellularLocation>
        <location evidence="1">Cell membrane</location>
        <topology evidence="1">Multi-pass membrane protein</topology>
    </subcellularLocation>
</comment>
<dbReference type="GO" id="GO:0005886">
    <property type="term" value="C:plasma membrane"/>
    <property type="evidence" value="ECO:0007669"/>
    <property type="project" value="UniProtKB-SubCell"/>
</dbReference>
<evidence type="ECO:0000256" key="6">
    <source>
        <dbReference type="ARBA" id="ARBA00023136"/>
    </source>
</evidence>
<evidence type="ECO:0000256" key="5">
    <source>
        <dbReference type="ARBA" id="ARBA00022989"/>
    </source>
</evidence>
<dbReference type="PANTHER" id="PTHR42718">
    <property type="entry name" value="MAJOR FACILITATOR SUPERFAMILY MULTIDRUG TRANSPORTER MFSC"/>
    <property type="match status" value="1"/>
</dbReference>
<keyword evidence="3" id="KW-1003">Cell membrane</keyword>
<dbReference type="InterPro" id="IPR011701">
    <property type="entry name" value="MFS"/>
</dbReference>
<keyword evidence="4 7" id="KW-0812">Transmembrane</keyword>
<feature type="transmembrane region" description="Helical" evidence="7">
    <location>
        <begin position="338"/>
        <end position="360"/>
    </location>
</feature>
<evidence type="ECO:0000256" key="4">
    <source>
        <dbReference type="ARBA" id="ARBA00022692"/>
    </source>
</evidence>
<keyword evidence="5 7" id="KW-1133">Transmembrane helix</keyword>
<dbReference type="SUPFAM" id="SSF103473">
    <property type="entry name" value="MFS general substrate transporter"/>
    <property type="match status" value="1"/>
</dbReference>
<evidence type="ECO:0000256" key="1">
    <source>
        <dbReference type="ARBA" id="ARBA00004651"/>
    </source>
</evidence>
<feature type="transmembrane region" description="Helical" evidence="7">
    <location>
        <begin position="446"/>
        <end position="466"/>
    </location>
</feature>
<evidence type="ECO:0000256" key="2">
    <source>
        <dbReference type="ARBA" id="ARBA00022448"/>
    </source>
</evidence>
<evidence type="ECO:0000313" key="9">
    <source>
        <dbReference type="EMBL" id="VVD93288.1"/>
    </source>
</evidence>
<dbReference type="PANTHER" id="PTHR42718:SF46">
    <property type="entry name" value="BLR6921 PROTEIN"/>
    <property type="match status" value="1"/>
</dbReference>
<dbReference type="InterPro" id="IPR004638">
    <property type="entry name" value="EmrB-like"/>
</dbReference>
<keyword evidence="6 7" id="KW-0472">Membrane</keyword>
<proteinExistence type="predicted"/>
<gene>
    <name evidence="9" type="ORF">PPN31114_01777</name>
</gene>
<evidence type="ECO:0000256" key="3">
    <source>
        <dbReference type="ARBA" id="ARBA00022475"/>
    </source>
</evidence>
<feature type="transmembrane region" description="Helical" evidence="7">
    <location>
        <begin position="208"/>
        <end position="228"/>
    </location>
</feature>
<sequence>MAGAASLLPTRSMKQDKSLTALLWIVAAGFFMQALDGTIVNTALPAMAASLGENPLRMQPVVVAYSLTMAMLTPASGWLADRFGTRRVYFVAILLFVLGSICCAMAHTLPQLVVARVLQGAGGSMLLPIGRLAVLRTFPAEQYLAALAFVSIAGQVGPMMGPVLGGWLVEVSSWHWIFLINVPIGVLGSLAVRRYLPRPAKEEVIQTGFDWIGFAMLSVAMVSFTLALDHPFPQAGWAPSVALALLCVATTVGYWPYARRREAPLFPLELFETRSFSLGLLGNLVARIGSSAVPFLMPLLLQVGMGYSPLISGLTMLPMALAGIVVKRMVTPLVKRYGYTRFLMVNTAVVGGSIASFALFGPGWPMWLGIIQLAVFGGAGSMQFAAMNSVTLKDLGTRRASAGNGLFSMAQMLALGLGVTIGGQLLALFGHLAGEAGELGVGGTVAGFRMTFVCVGLITLASALVFRRVESQRPVVASATGQ</sequence>
<organism evidence="9 10">
    <name type="scientific">Pandoraea pneumonica</name>
    <dbReference type="NCBI Taxonomy" id="2508299"/>
    <lineage>
        <taxon>Bacteria</taxon>
        <taxon>Pseudomonadati</taxon>
        <taxon>Pseudomonadota</taxon>
        <taxon>Betaproteobacteria</taxon>
        <taxon>Burkholderiales</taxon>
        <taxon>Burkholderiaceae</taxon>
        <taxon>Pandoraea</taxon>
    </lineage>
</organism>
<feature type="transmembrane region" description="Helical" evidence="7">
    <location>
        <begin position="174"/>
        <end position="196"/>
    </location>
</feature>
<feature type="transmembrane region" description="Helical" evidence="7">
    <location>
        <begin position="307"/>
        <end position="326"/>
    </location>
</feature>
<name>A0A5E4U2L2_9BURK</name>
<protein>
    <submittedName>
        <fullName evidence="9">EmrB/QacA subfamily drug resistance transporter</fullName>
    </submittedName>
</protein>
<feature type="transmembrane region" description="Helical" evidence="7">
    <location>
        <begin position="58"/>
        <end position="80"/>
    </location>
</feature>
<feature type="transmembrane region" description="Helical" evidence="7">
    <location>
        <begin position="113"/>
        <end position="134"/>
    </location>
</feature>
<dbReference type="Pfam" id="PF07690">
    <property type="entry name" value="MFS_1"/>
    <property type="match status" value="1"/>
</dbReference>
<keyword evidence="10" id="KW-1185">Reference proteome</keyword>
<keyword evidence="2" id="KW-0813">Transport</keyword>
<dbReference type="GO" id="GO:0022857">
    <property type="term" value="F:transmembrane transporter activity"/>
    <property type="evidence" value="ECO:0007669"/>
    <property type="project" value="InterPro"/>
</dbReference>
<feature type="domain" description="Major facilitator superfamily (MFS) profile" evidence="8">
    <location>
        <begin position="22"/>
        <end position="474"/>
    </location>
</feature>
<feature type="transmembrane region" description="Helical" evidence="7">
    <location>
        <begin position="234"/>
        <end position="257"/>
    </location>
</feature>
<evidence type="ECO:0000259" key="8">
    <source>
        <dbReference type="PROSITE" id="PS50850"/>
    </source>
</evidence>
<dbReference type="CDD" id="cd17503">
    <property type="entry name" value="MFS_LmrB_MDR_like"/>
    <property type="match status" value="1"/>
</dbReference>